<protein>
    <recommendedName>
        <fullName evidence="7">Trans-O-hydroxybenzylidenepyruvate hydratase-aldolase</fullName>
        <ecNumber evidence="6">4.1.2.45</ecNumber>
    </recommendedName>
    <alternativeName>
        <fullName evidence="8">2'-hydroxybenzalpyruvate aldolase</fullName>
    </alternativeName>
</protein>
<dbReference type="SUPFAM" id="SSF51569">
    <property type="entry name" value="Aldolase"/>
    <property type="match status" value="1"/>
</dbReference>
<name>A0A923S072_9BURK</name>
<comment type="catalytic activity">
    <reaction evidence="9">
        <text>(3E)-4-(2-hydroxyphenyl)-2-oxobut-3-enoate + H2O = salicylaldehyde + pyruvate</text>
        <dbReference type="Rhea" id="RHEA:27389"/>
        <dbReference type="ChEBI" id="CHEBI:15361"/>
        <dbReference type="ChEBI" id="CHEBI:15377"/>
        <dbReference type="ChEBI" id="CHEBI:16008"/>
        <dbReference type="ChEBI" id="CHEBI:59353"/>
        <dbReference type="EC" id="4.1.2.45"/>
    </reaction>
</comment>
<accession>A0A923S072</accession>
<evidence type="ECO:0000256" key="4">
    <source>
        <dbReference type="ARBA" id="ARBA00023317"/>
    </source>
</evidence>
<evidence type="ECO:0000256" key="8">
    <source>
        <dbReference type="ARBA" id="ARBA00035718"/>
    </source>
</evidence>
<dbReference type="GO" id="GO:1901170">
    <property type="term" value="P:naphthalene catabolic process"/>
    <property type="evidence" value="ECO:0007669"/>
    <property type="project" value="UniProtKB-ARBA"/>
</dbReference>
<dbReference type="FunFam" id="3.20.20.70:FF:000190">
    <property type="entry name" value="Trans-o-hydroxybenzylidenepyruvate hydratase-aldolase"/>
    <property type="match status" value="1"/>
</dbReference>
<dbReference type="GO" id="GO:0018813">
    <property type="term" value="F:trans-o-hydroxybenzylidenepyruvate hydratase-aldolase activity"/>
    <property type="evidence" value="ECO:0007669"/>
    <property type="project" value="UniProtKB-EC"/>
</dbReference>
<feature type="active site" description="Proton donor/acceptor" evidence="11">
    <location>
        <position position="152"/>
    </location>
</feature>
<dbReference type="SMART" id="SM01130">
    <property type="entry name" value="DHDPS"/>
    <property type="match status" value="1"/>
</dbReference>
<evidence type="ECO:0000256" key="3">
    <source>
        <dbReference type="ARBA" id="ARBA00023239"/>
    </source>
</evidence>
<dbReference type="GO" id="GO:0008840">
    <property type="term" value="F:4-hydroxy-tetrahydrodipicolinate synthase activity"/>
    <property type="evidence" value="ECO:0007669"/>
    <property type="project" value="TreeGrafter"/>
</dbReference>
<evidence type="ECO:0000256" key="2">
    <source>
        <dbReference type="ARBA" id="ARBA00022797"/>
    </source>
</evidence>
<evidence type="ECO:0000256" key="7">
    <source>
        <dbReference type="ARBA" id="ARBA00035695"/>
    </source>
</evidence>
<comment type="pathway">
    <text evidence="5">Aromatic compound metabolism; naphthalene degradation.</text>
</comment>
<dbReference type="EC" id="4.1.2.45" evidence="6"/>
<dbReference type="PRINTS" id="PR00146">
    <property type="entry name" value="DHPICSNTHASE"/>
</dbReference>
<evidence type="ECO:0000256" key="9">
    <source>
        <dbReference type="ARBA" id="ARBA00047441"/>
    </source>
</evidence>
<evidence type="ECO:0000256" key="6">
    <source>
        <dbReference type="ARBA" id="ARBA00035679"/>
    </source>
</evidence>
<dbReference type="GO" id="GO:0016832">
    <property type="term" value="F:aldehyde-lyase activity"/>
    <property type="evidence" value="ECO:0007669"/>
    <property type="project" value="UniProtKB-ARBA"/>
</dbReference>
<sequence>MPKKRDRLQASDVQGAWAILPTPATPDASDWRSERTVRVDEATRAAEAMIAAGIDGILTLGTFGEGATLTWEEKVEFMGALAETVRGRIPLFGGTTSLNTRETVRQTKAASELGLDGTMLGVPMWCKSDLPTAVGFFRDVAEAVPDMAICMYANVEAFKFEFPRPFWAQVSEIPQVICAKYLNISQLMTDIKLTKGRIRFLTTEGDHYPAARIDPEECTAFWTSGACCDPKVSVMLRDEVRAAKRSNDWTRAKSIADDVKAANATLFPRGDIAEFAKYNIGLEKARIDAAGWMQAGPCRPPYHLVPEEFLAGARKAGLAWAELGRKYGG</sequence>
<reference evidence="12" key="1">
    <citation type="submission" date="2020-08" db="EMBL/GenBank/DDBJ databases">
        <title>Ramlibacter sp. GTP1 16S ribosomal RNA gene genome sequencing and assembly.</title>
        <authorList>
            <person name="Kang M."/>
        </authorList>
    </citation>
    <scope>NUCLEOTIDE SEQUENCE</scope>
    <source>
        <strain evidence="12">GTP1</strain>
    </source>
</reference>
<evidence type="ECO:0000313" key="12">
    <source>
        <dbReference type="EMBL" id="MBC5763039.1"/>
    </source>
</evidence>
<evidence type="ECO:0000256" key="10">
    <source>
        <dbReference type="PIRNR" id="PIRNR001365"/>
    </source>
</evidence>
<dbReference type="AlphaFoldDB" id="A0A923S072"/>
<evidence type="ECO:0000256" key="5">
    <source>
        <dbReference type="ARBA" id="ARBA00035632"/>
    </source>
</evidence>
<comment type="caution">
    <text evidence="12">The sequence shown here is derived from an EMBL/GenBank/DDBJ whole genome shotgun (WGS) entry which is preliminary data.</text>
</comment>
<comment type="similarity">
    <text evidence="1 10">Belongs to the DapA family.</text>
</comment>
<feature type="active site" description="Schiff-base intermediate with substrate" evidence="11">
    <location>
        <position position="180"/>
    </location>
</feature>
<dbReference type="PIRSF" id="PIRSF001365">
    <property type="entry name" value="DHDPS"/>
    <property type="match status" value="1"/>
</dbReference>
<dbReference type="EMBL" id="JACORU010000001">
    <property type="protein sequence ID" value="MBC5763039.1"/>
    <property type="molecule type" value="Genomic_DNA"/>
</dbReference>
<evidence type="ECO:0000256" key="11">
    <source>
        <dbReference type="PIRSR" id="PIRSR001365-1"/>
    </source>
</evidence>
<dbReference type="PANTHER" id="PTHR12128:SF66">
    <property type="entry name" value="4-HYDROXY-2-OXOGLUTARATE ALDOLASE, MITOCHONDRIAL"/>
    <property type="match status" value="1"/>
</dbReference>
<keyword evidence="2" id="KW-0058">Aromatic hydrocarbons catabolism</keyword>
<dbReference type="InterPro" id="IPR013785">
    <property type="entry name" value="Aldolase_TIM"/>
</dbReference>
<organism evidence="12 13">
    <name type="scientific">Ramlibacter albus</name>
    <dbReference type="NCBI Taxonomy" id="2079448"/>
    <lineage>
        <taxon>Bacteria</taxon>
        <taxon>Pseudomonadati</taxon>
        <taxon>Pseudomonadota</taxon>
        <taxon>Betaproteobacteria</taxon>
        <taxon>Burkholderiales</taxon>
        <taxon>Comamonadaceae</taxon>
        <taxon>Ramlibacter</taxon>
    </lineage>
</organism>
<keyword evidence="3 10" id="KW-0456">Lyase</keyword>
<keyword evidence="13" id="KW-1185">Reference proteome</keyword>
<dbReference type="InterPro" id="IPR002220">
    <property type="entry name" value="DapA-like"/>
</dbReference>
<gene>
    <name evidence="12" type="ORF">H8R02_01140</name>
</gene>
<dbReference type="Gene3D" id="3.20.20.70">
    <property type="entry name" value="Aldolase class I"/>
    <property type="match status" value="1"/>
</dbReference>
<dbReference type="RefSeq" id="WP_187079509.1">
    <property type="nucleotide sequence ID" value="NZ_JACORU010000001.1"/>
</dbReference>
<keyword evidence="4" id="KW-0670">Pyruvate</keyword>
<evidence type="ECO:0000313" key="13">
    <source>
        <dbReference type="Proteomes" id="UP000596827"/>
    </source>
</evidence>
<dbReference type="Pfam" id="PF00701">
    <property type="entry name" value="DHDPS"/>
    <property type="match status" value="1"/>
</dbReference>
<dbReference type="PANTHER" id="PTHR12128">
    <property type="entry name" value="DIHYDRODIPICOLINATE SYNTHASE"/>
    <property type="match status" value="1"/>
</dbReference>
<proteinExistence type="inferred from homology"/>
<evidence type="ECO:0000256" key="1">
    <source>
        <dbReference type="ARBA" id="ARBA00007592"/>
    </source>
</evidence>
<dbReference type="Proteomes" id="UP000596827">
    <property type="component" value="Unassembled WGS sequence"/>
</dbReference>